<dbReference type="AlphaFoldDB" id="A0A8J6FJV9"/>
<organism evidence="1 2">
    <name type="scientific">Eleutherodactylus coqui</name>
    <name type="common">Puerto Rican coqui</name>
    <dbReference type="NCBI Taxonomy" id="57060"/>
    <lineage>
        <taxon>Eukaryota</taxon>
        <taxon>Metazoa</taxon>
        <taxon>Chordata</taxon>
        <taxon>Craniata</taxon>
        <taxon>Vertebrata</taxon>
        <taxon>Euteleostomi</taxon>
        <taxon>Amphibia</taxon>
        <taxon>Batrachia</taxon>
        <taxon>Anura</taxon>
        <taxon>Neobatrachia</taxon>
        <taxon>Hyloidea</taxon>
        <taxon>Eleutherodactylidae</taxon>
        <taxon>Eleutherodactylinae</taxon>
        <taxon>Eleutherodactylus</taxon>
        <taxon>Eleutherodactylus</taxon>
    </lineage>
</organism>
<sequence length="93" mass="10761">MAMWPLDQKAVQPFHTNVLNFFSFRKQDKVDLGWQIFCRQRAPIYFLQDNRNSFSSVYVNQISCTVCAQTIINAFVSGTYSSILICQHIVYTG</sequence>
<accession>A0A8J6FJV9</accession>
<dbReference type="Proteomes" id="UP000770717">
    <property type="component" value="Unassembled WGS sequence"/>
</dbReference>
<dbReference type="EMBL" id="WNTK01000002">
    <property type="protein sequence ID" value="KAG9489131.1"/>
    <property type="molecule type" value="Genomic_DNA"/>
</dbReference>
<evidence type="ECO:0000313" key="1">
    <source>
        <dbReference type="EMBL" id="KAG9489131.1"/>
    </source>
</evidence>
<reference evidence="1" key="1">
    <citation type="thesis" date="2020" institute="ProQuest LLC" country="789 East Eisenhower Parkway, Ann Arbor, MI, USA">
        <title>Comparative Genomics and Chromosome Evolution.</title>
        <authorList>
            <person name="Mudd A.B."/>
        </authorList>
    </citation>
    <scope>NUCLEOTIDE SEQUENCE</scope>
    <source>
        <strain evidence="1">HN-11 Male</strain>
        <tissue evidence="1">Kidney and liver</tissue>
    </source>
</reference>
<proteinExistence type="predicted"/>
<gene>
    <name evidence="1" type="ORF">GDO78_005237</name>
</gene>
<name>A0A8J6FJV9_ELECQ</name>
<comment type="caution">
    <text evidence="1">The sequence shown here is derived from an EMBL/GenBank/DDBJ whole genome shotgun (WGS) entry which is preliminary data.</text>
</comment>
<keyword evidence="2" id="KW-1185">Reference proteome</keyword>
<protein>
    <submittedName>
        <fullName evidence="1">Uncharacterized protein</fullName>
    </submittedName>
</protein>
<evidence type="ECO:0000313" key="2">
    <source>
        <dbReference type="Proteomes" id="UP000770717"/>
    </source>
</evidence>